<sequence length="83" mass="8841">MIIAADLIILLDAGERHPRNPSANVLPLALEPLGRHAELDNGGTAVVVSNNWRSLVCPAQKIYDPVLALISISAPENVAPIRV</sequence>
<gene>
    <name evidence="1" type="ORF">AGR13a_Lc110012</name>
</gene>
<keyword evidence="2" id="KW-1185">Reference proteome</keyword>
<protein>
    <submittedName>
        <fullName evidence="1">Uncharacterized protein</fullName>
    </submittedName>
</protein>
<name>A0ABM9VJ44_9HYPH</name>
<organism evidence="1 2">
    <name type="scientific">Agrobacterium genomosp. 13 str. CFBP 6927</name>
    <dbReference type="NCBI Taxonomy" id="1183428"/>
    <lineage>
        <taxon>Bacteria</taxon>
        <taxon>Pseudomonadati</taxon>
        <taxon>Pseudomonadota</taxon>
        <taxon>Alphaproteobacteria</taxon>
        <taxon>Hyphomicrobiales</taxon>
        <taxon>Rhizobiaceae</taxon>
        <taxon>Rhizobium/Agrobacterium group</taxon>
        <taxon>Agrobacterium</taxon>
        <taxon>Agrobacterium tumefaciens complex</taxon>
    </lineage>
</organism>
<comment type="caution">
    <text evidence="1">The sequence shown here is derived from an EMBL/GenBank/DDBJ whole genome shotgun (WGS) entry which is preliminary data.</text>
</comment>
<evidence type="ECO:0000313" key="2">
    <source>
        <dbReference type="Proteomes" id="UP000191812"/>
    </source>
</evidence>
<proteinExistence type="predicted"/>
<dbReference type="Proteomes" id="UP000191812">
    <property type="component" value="Unassembled WGS sequence"/>
</dbReference>
<evidence type="ECO:0000313" key="1">
    <source>
        <dbReference type="EMBL" id="CUX48118.1"/>
    </source>
</evidence>
<accession>A0ABM9VJ44</accession>
<reference evidence="1 2" key="1">
    <citation type="submission" date="2016-01" db="EMBL/GenBank/DDBJ databases">
        <authorList>
            <person name="Regsiter A."/>
            <person name="william w."/>
        </authorList>
    </citation>
    <scope>NUCLEOTIDE SEQUENCE [LARGE SCALE GENOMIC DNA]</scope>
    <source>
        <strain evidence="1 2">CFBP 6927</strain>
    </source>
</reference>
<dbReference type="EMBL" id="FBWH01000037">
    <property type="protein sequence ID" value="CUX48118.1"/>
    <property type="molecule type" value="Genomic_DNA"/>
</dbReference>